<dbReference type="Pfam" id="PF00432">
    <property type="entry name" value="Prenyltrans"/>
    <property type="match status" value="1"/>
</dbReference>
<accession>A0A420YBL3</accession>
<reference evidence="9 10" key="1">
    <citation type="submission" date="2018-08" db="EMBL/GenBank/DDBJ databases">
        <title>Draft genome of the lignicolous fungus Coniochaeta pulveracea.</title>
        <authorList>
            <person name="Borstlap C.J."/>
            <person name="De Witt R.N."/>
            <person name="Botha A."/>
            <person name="Volschenk H."/>
        </authorList>
    </citation>
    <scope>NUCLEOTIDE SEQUENCE [LARGE SCALE GENOMIC DNA]</scope>
    <source>
        <strain evidence="9 10">CAB683</strain>
    </source>
</reference>
<keyword evidence="7" id="KW-0862">Zinc</keyword>
<dbReference type="InterPro" id="IPR008930">
    <property type="entry name" value="Terpenoid_cyclase/PrenylTrfase"/>
</dbReference>
<dbReference type="Proteomes" id="UP000275385">
    <property type="component" value="Unassembled WGS sequence"/>
</dbReference>
<evidence type="ECO:0000256" key="1">
    <source>
        <dbReference type="ARBA" id="ARBA00001947"/>
    </source>
</evidence>
<sequence length="478" mass="52421">MADEPNDAHSRPLDKARHLKYWTRCLRSPLPHHYTPNDSNRIALAYFILSAIDLLHLSDPNSENDPKVRDSTLRLTPAERHRFRTWILSCQHAGGGFCGSPSMTLPSHSYGGWSFEDSKPTMGNPGQANIAATVFALILLALLADDETEACSAYSGVDRWKTLRWLRRLQRPDGSFGEILEEVEGKGLVIGGGKDMRYCYLAAMLRWMLRGDIQPGEPGWVEDIDVEGLVRYIGRSQTYDHGIAESSEHEPHSGYAYCAISALSLLDRPLDGGQHPHAALKTALPDMSSVVQWLVSRQFPYTDPEDPDNSEDEALQQTFTTLTISEPGNPVAFNGRCNKAADTCYCWWVCGALSVLPPLQPDGDNVATIIPRPEARRFILEKVQHIIGGFSKHPGGPPDLYHSYLGLAALATMGEPSLKEFDAALAVTSETAKKLVAARTGLISRTKKAGQPEGLGGKLLDMGVQVAGGKRPAWLEAL</sequence>
<evidence type="ECO:0000256" key="5">
    <source>
        <dbReference type="ARBA" id="ARBA00022723"/>
    </source>
</evidence>
<dbReference type="AlphaFoldDB" id="A0A420YBL3"/>
<dbReference type="GO" id="GO:0005953">
    <property type="term" value="C:CAAX-protein geranylgeranyltransferase complex"/>
    <property type="evidence" value="ECO:0007669"/>
    <property type="project" value="TreeGrafter"/>
</dbReference>
<evidence type="ECO:0000313" key="10">
    <source>
        <dbReference type="Proteomes" id="UP000275385"/>
    </source>
</evidence>
<dbReference type="OrthoDB" id="24893at2759"/>
<dbReference type="InterPro" id="IPR045089">
    <property type="entry name" value="PGGT1B-like"/>
</dbReference>
<keyword evidence="10" id="KW-1185">Reference proteome</keyword>
<evidence type="ECO:0000313" key="9">
    <source>
        <dbReference type="EMBL" id="RKU45266.1"/>
    </source>
</evidence>
<organism evidence="9 10">
    <name type="scientific">Coniochaeta pulveracea</name>
    <dbReference type="NCBI Taxonomy" id="177199"/>
    <lineage>
        <taxon>Eukaryota</taxon>
        <taxon>Fungi</taxon>
        <taxon>Dikarya</taxon>
        <taxon>Ascomycota</taxon>
        <taxon>Pezizomycotina</taxon>
        <taxon>Sordariomycetes</taxon>
        <taxon>Sordariomycetidae</taxon>
        <taxon>Coniochaetales</taxon>
        <taxon>Coniochaetaceae</taxon>
        <taxon>Coniochaeta</taxon>
    </lineage>
</organism>
<dbReference type="SUPFAM" id="SSF48239">
    <property type="entry name" value="Terpenoid cyclases/Protein prenyltransferases"/>
    <property type="match status" value="1"/>
</dbReference>
<evidence type="ECO:0000256" key="2">
    <source>
        <dbReference type="ARBA" id="ARBA00010497"/>
    </source>
</evidence>
<keyword evidence="3" id="KW-0637">Prenyltransferase</keyword>
<evidence type="ECO:0000256" key="7">
    <source>
        <dbReference type="ARBA" id="ARBA00022833"/>
    </source>
</evidence>
<feature type="domain" description="Prenyltransferase alpha-alpha toroid" evidence="8">
    <location>
        <begin position="13"/>
        <end position="427"/>
    </location>
</feature>
<keyword evidence="5" id="KW-0479">Metal-binding</keyword>
<dbReference type="STRING" id="177199.A0A420YBL3"/>
<dbReference type="EMBL" id="QVQW01000022">
    <property type="protein sequence ID" value="RKU45266.1"/>
    <property type="molecule type" value="Genomic_DNA"/>
</dbReference>
<evidence type="ECO:0000256" key="3">
    <source>
        <dbReference type="ARBA" id="ARBA00022602"/>
    </source>
</evidence>
<comment type="similarity">
    <text evidence="2">Belongs to the protein prenyltransferase subunit beta family.</text>
</comment>
<evidence type="ECO:0000259" key="8">
    <source>
        <dbReference type="Pfam" id="PF00432"/>
    </source>
</evidence>
<comment type="cofactor">
    <cofactor evidence="1">
        <name>Zn(2+)</name>
        <dbReference type="ChEBI" id="CHEBI:29105"/>
    </cofactor>
</comment>
<dbReference type="PANTHER" id="PTHR11774">
    <property type="entry name" value="GERANYLGERANYL TRANSFERASE TYPE BETA SUBUNIT"/>
    <property type="match status" value="1"/>
</dbReference>
<proteinExistence type="inferred from homology"/>
<protein>
    <recommendedName>
        <fullName evidence="8">Prenyltransferase alpha-alpha toroid domain-containing protein</fullName>
    </recommendedName>
</protein>
<dbReference type="GO" id="GO:0004662">
    <property type="term" value="F:CAAX-protein geranylgeranyltransferase activity"/>
    <property type="evidence" value="ECO:0007669"/>
    <property type="project" value="TreeGrafter"/>
</dbReference>
<dbReference type="InterPro" id="IPR001330">
    <property type="entry name" value="Prenyltrans"/>
</dbReference>
<comment type="caution">
    <text evidence="9">The sequence shown here is derived from an EMBL/GenBank/DDBJ whole genome shotgun (WGS) entry which is preliminary data.</text>
</comment>
<keyword evidence="4" id="KW-0808">Transferase</keyword>
<gene>
    <name evidence="9" type="ORF">DL546_004907</name>
</gene>
<dbReference type="GO" id="GO:0046872">
    <property type="term" value="F:metal ion binding"/>
    <property type="evidence" value="ECO:0007669"/>
    <property type="project" value="UniProtKB-KW"/>
</dbReference>
<evidence type="ECO:0000256" key="6">
    <source>
        <dbReference type="ARBA" id="ARBA00022737"/>
    </source>
</evidence>
<name>A0A420YBL3_9PEZI</name>
<dbReference type="Gene3D" id="1.50.10.20">
    <property type="match status" value="1"/>
</dbReference>
<dbReference type="PANTHER" id="PTHR11774:SF4">
    <property type="entry name" value="GERANYLGERANYL TRANSFERASE TYPE-1 SUBUNIT BETA"/>
    <property type="match status" value="1"/>
</dbReference>
<keyword evidence="6" id="KW-0677">Repeat</keyword>
<evidence type="ECO:0000256" key="4">
    <source>
        <dbReference type="ARBA" id="ARBA00022679"/>
    </source>
</evidence>